<comment type="subcellular location">
    <subcellularLocation>
        <location evidence="1">Cell membrane</location>
        <topology evidence="1">Multi-pass membrane protein</topology>
    </subcellularLocation>
</comment>
<feature type="transmembrane region" description="Helical" evidence="6">
    <location>
        <begin position="148"/>
        <end position="165"/>
    </location>
</feature>
<feature type="transmembrane region" description="Helical" evidence="6">
    <location>
        <begin position="198"/>
        <end position="216"/>
    </location>
</feature>
<dbReference type="EMBL" id="CP007139">
    <property type="protein sequence ID" value="AIE84647.1"/>
    <property type="molecule type" value="Genomic_DNA"/>
</dbReference>
<dbReference type="KEGG" id="fgi:OP10G_1279"/>
<feature type="transmembrane region" description="Helical" evidence="6">
    <location>
        <begin position="222"/>
        <end position="243"/>
    </location>
</feature>
<gene>
    <name evidence="7" type="ORF">OP10G_1279</name>
</gene>
<keyword evidence="5 6" id="KW-0472">Membrane</keyword>
<protein>
    <submittedName>
        <fullName evidence="7">Inner-membrane translocator</fullName>
    </submittedName>
</protein>
<dbReference type="AlphaFoldDB" id="A0A068NMN7"/>
<feature type="transmembrane region" description="Helical" evidence="6">
    <location>
        <begin position="111"/>
        <end position="128"/>
    </location>
</feature>
<dbReference type="STRING" id="661478.OP10G_1279"/>
<sequence>MPVVTAFLVFALFCGITGSRHHEFLQPNVFWNILRDNAFLGIVAVGEAFVILSGGIDLSVGAMIGLTSVSMAALIGAHVHPLLAMGICLAGGTTFGGVMGKVISYFEVPPFLVTLAGLFFARGFAYLVSTESTVISHPLYNKIADTEWISPLLFGLVLIVGHYLLHFRPFGRAVYAIGGNEQSASLMGSRTERTKTQIYALSGFCAALGGIVYTFYTVSGDSTAGVTLELDAITAVVIGGTLLTGGYGSLVGTALGVLLLGAIQTAITYENNISSWWTRIIVGGLLLMFLLIQKAVEKGAAALVARRSA</sequence>
<keyword evidence="8" id="KW-1185">Reference proteome</keyword>
<keyword evidence="3 6" id="KW-0812">Transmembrane</keyword>
<dbReference type="CDD" id="cd06579">
    <property type="entry name" value="TM_PBP1_transp_AraH_like"/>
    <property type="match status" value="1"/>
</dbReference>
<dbReference type="HOGENOM" id="CLU_028880_3_3_0"/>
<dbReference type="GO" id="GO:0005886">
    <property type="term" value="C:plasma membrane"/>
    <property type="evidence" value="ECO:0007669"/>
    <property type="project" value="UniProtKB-SubCell"/>
</dbReference>
<evidence type="ECO:0000313" key="8">
    <source>
        <dbReference type="Proteomes" id="UP000027982"/>
    </source>
</evidence>
<evidence type="ECO:0000256" key="2">
    <source>
        <dbReference type="ARBA" id="ARBA00022475"/>
    </source>
</evidence>
<dbReference type="GO" id="GO:0022857">
    <property type="term" value="F:transmembrane transporter activity"/>
    <property type="evidence" value="ECO:0007669"/>
    <property type="project" value="InterPro"/>
</dbReference>
<keyword evidence="2" id="KW-1003">Cell membrane</keyword>
<evidence type="ECO:0000256" key="3">
    <source>
        <dbReference type="ARBA" id="ARBA00022692"/>
    </source>
</evidence>
<feature type="transmembrane region" description="Helical" evidence="6">
    <location>
        <begin position="82"/>
        <end position="99"/>
    </location>
</feature>
<accession>A0A068NMN7</accession>
<evidence type="ECO:0000256" key="6">
    <source>
        <dbReference type="SAM" id="Phobius"/>
    </source>
</evidence>
<organism evidence="7 8">
    <name type="scientific">Fimbriimonas ginsengisoli Gsoil 348</name>
    <dbReference type="NCBI Taxonomy" id="661478"/>
    <lineage>
        <taxon>Bacteria</taxon>
        <taxon>Bacillati</taxon>
        <taxon>Armatimonadota</taxon>
        <taxon>Fimbriimonadia</taxon>
        <taxon>Fimbriimonadales</taxon>
        <taxon>Fimbriimonadaceae</taxon>
        <taxon>Fimbriimonas</taxon>
    </lineage>
</organism>
<evidence type="ECO:0000256" key="5">
    <source>
        <dbReference type="ARBA" id="ARBA00023136"/>
    </source>
</evidence>
<evidence type="ECO:0000313" key="7">
    <source>
        <dbReference type="EMBL" id="AIE84647.1"/>
    </source>
</evidence>
<dbReference type="Proteomes" id="UP000027982">
    <property type="component" value="Chromosome"/>
</dbReference>
<proteinExistence type="predicted"/>
<name>A0A068NMN7_FIMGI</name>
<feature type="transmembrane region" description="Helical" evidence="6">
    <location>
        <begin position="275"/>
        <end position="292"/>
    </location>
</feature>
<dbReference type="InterPro" id="IPR001851">
    <property type="entry name" value="ABC_transp_permease"/>
</dbReference>
<reference evidence="7 8" key="1">
    <citation type="journal article" date="2014" name="PLoS ONE">
        <title>The first complete genome sequence of the class fimbriimonadia in the phylum armatimonadetes.</title>
        <authorList>
            <person name="Hu Z.Y."/>
            <person name="Wang Y.Z."/>
            <person name="Im W.T."/>
            <person name="Wang S.Y."/>
            <person name="Zhao G.P."/>
            <person name="Zheng H.J."/>
            <person name="Quan Z.X."/>
        </authorList>
    </citation>
    <scope>NUCLEOTIDE SEQUENCE [LARGE SCALE GENOMIC DNA]</scope>
    <source>
        <strain evidence="7">Gsoil 348</strain>
    </source>
</reference>
<dbReference type="Pfam" id="PF02653">
    <property type="entry name" value="BPD_transp_2"/>
    <property type="match status" value="1"/>
</dbReference>
<keyword evidence="4 6" id="KW-1133">Transmembrane helix</keyword>
<dbReference type="OrthoDB" id="9813906at2"/>
<dbReference type="PANTHER" id="PTHR32196:SF63">
    <property type="entry name" value="INNER MEMBRANE ABC TRANSPORTER PERMEASE PROTEIN YJFF"/>
    <property type="match status" value="1"/>
</dbReference>
<evidence type="ECO:0000256" key="1">
    <source>
        <dbReference type="ARBA" id="ARBA00004651"/>
    </source>
</evidence>
<feature type="transmembrane region" description="Helical" evidence="6">
    <location>
        <begin position="29"/>
        <end position="51"/>
    </location>
</feature>
<dbReference type="PANTHER" id="PTHR32196">
    <property type="entry name" value="ABC TRANSPORTER PERMEASE PROTEIN YPHD-RELATED-RELATED"/>
    <property type="match status" value="1"/>
</dbReference>
<evidence type="ECO:0000256" key="4">
    <source>
        <dbReference type="ARBA" id="ARBA00022989"/>
    </source>
</evidence>
<dbReference type="eggNOG" id="COG1172">
    <property type="taxonomic scope" value="Bacteria"/>
</dbReference>